<feature type="compositionally biased region" description="Basic residues" evidence="6">
    <location>
        <begin position="104"/>
        <end position="121"/>
    </location>
</feature>
<dbReference type="AlphaFoldDB" id="A0A9D4PIA7"/>
<organism evidence="8 9">
    <name type="scientific">Rhipicephalus sanguineus</name>
    <name type="common">Brown dog tick</name>
    <name type="synonym">Ixodes sanguineus</name>
    <dbReference type="NCBI Taxonomy" id="34632"/>
    <lineage>
        <taxon>Eukaryota</taxon>
        <taxon>Metazoa</taxon>
        <taxon>Ecdysozoa</taxon>
        <taxon>Arthropoda</taxon>
        <taxon>Chelicerata</taxon>
        <taxon>Arachnida</taxon>
        <taxon>Acari</taxon>
        <taxon>Parasitiformes</taxon>
        <taxon>Ixodida</taxon>
        <taxon>Ixodoidea</taxon>
        <taxon>Ixodidae</taxon>
        <taxon>Rhipicephalinae</taxon>
        <taxon>Rhipicephalus</taxon>
        <taxon>Rhipicephalus</taxon>
    </lineage>
</organism>
<dbReference type="SMART" id="SM00692">
    <property type="entry name" value="DM3"/>
    <property type="match status" value="1"/>
</dbReference>
<comment type="caution">
    <text evidence="8">The sequence shown here is derived from an EMBL/GenBank/DDBJ whole genome shotgun (WGS) entry which is preliminary data.</text>
</comment>
<feature type="domain" description="THAP-type" evidence="7">
    <location>
        <begin position="180"/>
        <end position="264"/>
    </location>
</feature>
<sequence length="269" mass="29823">MSESTHHHRQSTEETEGSSGGPQRLTSSEGAQVVHGLKSGEPSMRSPGDAAARSVSSQDLAVKLEVDVIENEIEAAAKRESPDANEAVGRLAGDASGGTPERNARRRRLKKEKPLSKRMARARLIPPSRRSARKTVTGASSTRPKLEKAPSSPNEEFESRADDENLKMVDKSQPPIWMRVPHFYKCCVWGCRAAGPEPFTGIWLFSLPADEALRSTWCENLPVDPEINRPLSPRVCFQHFDEEDFVVVRGRPRGIAEDAVPMLMRNEEF</sequence>
<dbReference type="SUPFAM" id="SSF57716">
    <property type="entry name" value="Glucocorticoid receptor-like (DNA-binding domain)"/>
    <property type="match status" value="1"/>
</dbReference>
<evidence type="ECO:0000256" key="5">
    <source>
        <dbReference type="PROSITE-ProRule" id="PRU00309"/>
    </source>
</evidence>
<accession>A0A9D4PIA7</accession>
<dbReference type="Proteomes" id="UP000821837">
    <property type="component" value="Unassembled WGS sequence"/>
</dbReference>
<keyword evidence="1" id="KW-0479">Metal-binding</keyword>
<keyword evidence="4 5" id="KW-0238">DNA-binding</keyword>
<dbReference type="SMART" id="SM00980">
    <property type="entry name" value="THAP"/>
    <property type="match status" value="1"/>
</dbReference>
<evidence type="ECO:0000256" key="4">
    <source>
        <dbReference type="ARBA" id="ARBA00023125"/>
    </source>
</evidence>
<dbReference type="VEuPathDB" id="VectorBase:RSAN_055391"/>
<dbReference type="InterPro" id="IPR006612">
    <property type="entry name" value="THAP_Znf"/>
</dbReference>
<name>A0A9D4PIA7_RHISA</name>
<dbReference type="GO" id="GO:0008270">
    <property type="term" value="F:zinc ion binding"/>
    <property type="evidence" value="ECO:0007669"/>
    <property type="project" value="UniProtKB-KW"/>
</dbReference>
<feature type="region of interest" description="Disordered" evidence="6">
    <location>
        <begin position="1"/>
        <end position="57"/>
    </location>
</feature>
<evidence type="ECO:0000256" key="6">
    <source>
        <dbReference type="SAM" id="MobiDB-lite"/>
    </source>
</evidence>
<evidence type="ECO:0000313" key="9">
    <source>
        <dbReference type="Proteomes" id="UP000821837"/>
    </source>
</evidence>
<keyword evidence="9" id="KW-1185">Reference proteome</keyword>
<dbReference type="GO" id="GO:0003677">
    <property type="term" value="F:DNA binding"/>
    <property type="evidence" value="ECO:0007669"/>
    <property type="project" value="UniProtKB-UniRule"/>
</dbReference>
<reference evidence="8" key="2">
    <citation type="submission" date="2021-09" db="EMBL/GenBank/DDBJ databases">
        <authorList>
            <person name="Jia N."/>
            <person name="Wang J."/>
            <person name="Shi W."/>
            <person name="Du L."/>
            <person name="Sun Y."/>
            <person name="Zhan W."/>
            <person name="Jiang J."/>
            <person name="Wang Q."/>
            <person name="Zhang B."/>
            <person name="Ji P."/>
            <person name="Sakyi L.B."/>
            <person name="Cui X."/>
            <person name="Yuan T."/>
            <person name="Jiang B."/>
            <person name="Yang W."/>
            <person name="Lam T.T.-Y."/>
            <person name="Chang Q."/>
            <person name="Ding S."/>
            <person name="Wang X."/>
            <person name="Zhu J."/>
            <person name="Ruan X."/>
            <person name="Zhao L."/>
            <person name="Wei J."/>
            <person name="Que T."/>
            <person name="Du C."/>
            <person name="Cheng J."/>
            <person name="Dai P."/>
            <person name="Han X."/>
            <person name="Huang E."/>
            <person name="Gao Y."/>
            <person name="Liu J."/>
            <person name="Shao H."/>
            <person name="Ye R."/>
            <person name="Li L."/>
            <person name="Wei W."/>
            <person name="Wang X."/>
            <person name="Wang C."/>
            <person name="Huo Q."/>
            <person name="Li W."/>
            <person name="Guo W."/>
            <person name="Chen H."/>
            <person name="Chen S."/>
            <person name="Zhou L."/>
            <person name="Zhou L."/>
            <person name="Ni X."/>
            <person name="Tian J."/>
            <person name="Zhou Y."/>
            <person name="Sheng Y."/>
            <person name="Liu T."/>
            <person name="Pan Y."/>
            <person name="Xia L."/>
            <person name="Li J."/>
            <person name="Zhao F."/>
            <person name="Cao W."/>
        </authorList>
    </citation>
    <scope>NUCLEOTIDE SEQUENCE</scope>
    <source>
        <strain evidence="8">Rsan-2018</strain>
        <tissue evidence="8">Larvae</tissue>
    </source>
</reference>
<gene>
    <name evidence="8" type="ORF">HPB52_009465</name>
</gene>
<keyword evidence="2 5" id="KW-0863">Zinc-finger</keyword>
<evidence type="ECO:0000256" key="2">
    <source>
        <dbReference type="ARBA" id="ARBA00022771"/>
    </source>
</evidence>
<protein>
    <recommendedName>
        <fullName evidence="7">THAP-type domain-containing protein</fullName>
    </recommendedName>
</protein>
<evidence type="ECO:0000256" key="1">
    <source>
        <dbReference type="ARBA" id="ARBA00022723"/>
    </source>
</evidence>
<dbReference type="PROSITE" id="PS50950">
    <property type="entry name" value="ZF_THAP"/>
    <property type="match status" value="1"/>
</dbReference>
<evidence type="ECO:0000259" key="7">
    <source>
        <dbReference type="PROSITE" id="PS50950"/>
    </source>
</evidence>
<proteinExistence type="predicted"/>
<keyword evidence="3" id="KW-0862">Zinc</keyword>
<feature type="region of interest" description="Disordered" evidence="6">
    <location>
        <begin position="75"/>
        <end position="163"/>
    </location>
</feature>
<evidence type="ECO:0000313" key="8">
    <source>
        <dbReference type="EMBL" id="KAH7943605.1"/>
    </source>
</evidence>
<dbReference type="EMBL" id="JABSTV010001253">
    <property type="protein sequence ID" value="KAH7943605.1"/>
    <property type="molecule type" value="Genomic_DNA"/>
</dbReference>
<dbReference type="Pfam" id="PF05485">
    <property type="entry name" value="THAP"/>
    <property type="match status" value="1"/>
</dbReference>
<reference evidence="8" key="1">
    <citation type="journal article" date="2020" name="Cell">
        <title>Large-Scale Comparative Analyses of Tick Genomes Elucidate Their Genetic Diversity and Vector Capacities.</title>
        <authorList>
            <consortium name="Tick Genome and Microbiome Consortium (TIGMIC)"/>
            <person name="Jia N."/>
            <person name="Wang J."/>
            <person name="Shi W."/>
            <person name="Du L."/>
            <person name="Sun Y."/>
            <person name="Zhan W."/>
            <person name="Jiang J.F."/>
            <person name="Wang Q."/>
            <person name="Zhang B."/>
            <person name="Ji P."/>
            <person name="Bell-Sakyi L."/>
            <person name="Cui X.M."/>
            <person name="Yuan T.T."/>
            <person name="Jiang B.G."/>
            <person name="Yang W.F."/>
            <person name="Lam T.T."/>
            <person name="Chang Q.C."/>
            <person name="Ding S.J."/>
            <person name="Wang X.J."/>
            <person name="Zhu J.G."/>
            <person name="Ruan X.D."/>
            <person name="Zhao L."/>
            <person name="Wei J.T."/>
            <person name="Ye R.Z."/>
            <person name="Que T.C."/>
            <person name="Du C.H."/>
            <person name="Zhou Y.H."/>
            <person name="Cheng J.X."/>
            <person name="Dai P.F."/>
            <person name="Guo W.B."/>
            <person name="Han X.H."/>
            <person name="Huang E.J."/>
            <person name="Li L.F."/>
            <person name="Wei W."/>
            <person name="Gao Y.C."/>
            <person name="Liu J.Z."/>
            <person name="Shao H.Z."/>
            <person name="Wang X."/>
            <person name="Wang C.C."/>
            <person name="Yang T.C."/>
            <person name="Huo Q.B."/>
            <person name="Li W."/>
            <person name="Chen H.Y."/>
            <person name="Chen S.E."/>
            <person name="Zhou L.G."/>
            <person name="Ni X.B."/>
            <person name="Tian J.H."/>
            <person name="Sheng Y."/>
            <person name="Liu T."/>
            <person name="Pan Y.S."/>
            <person name="Xia L.Y."/>
            <person name="Li J."/>
            <person name="Zhao F."/>
            <person name="Cao W.C."/>
        </authorList>
    </citation>
    <scope>NUCLEOTIDE SEQUENCE</scope>
    <source>
        <strain evidence="8">Rsan-2018</strain>
    </source>
</reference>
<evidence type="ECO:0000256" key="3">
    <source>
        <dbReference type="ARBA" id="ARBA00022833"/>
    </source>
</evidence>